<comment type="caution">
    <text evidence="7">The sequence shown here is derived from an EMBL/GenBank/DDBJ whole genome shotgun (WGS) entry which is preliminary data.</text>
</comment>
<evidence type="ECO:0000256" key="2">
    <source>
        <dbReference type="ARBA" id="ARBA00022475"/>
    </source>
</evidence>
<feature type="transmembrane region" description="Helical" evidence="6">
    <location>
        <begin position="51"/>
        <end position="72"/>
    </location>
</feature>
<dbReference type="InterPro" id="IPR017039">
    <property type="entry name" value="Virul_fac_BrkB"/>
</dbReference>
<sequence length="294" mass="31639">MREKSSNGAGSGSEDPAAGRSVWRRIYHAVTGSVAARGWRRGSDLELMHRSMGLAALGFLTLVPLLIVVAAVDPAQGQGFAEWLGRGLGVSTGAQQEVEELFAPPRKALEATTAYGLAALAVFGLTFGSALQTGYEKVWELRPARWHTMWRHAVWLAALIGYLFASAQITEARAGAGPAFGTSLWHFVSAVLTAVLFFWWSQRLLLGGRVGWRALLPGAVATVLGLIGLRVFSHLVFSPLIASNAVAYGPYGTVLVVQSWLVGVSVVAFGGAVVGRLLHEEYPRYAHLLPHRRK</sequence>
<feature type="transmembrane region" description="Helical" evidence="6">
    <location>
        <begin position="152"/>
        <end position="170"/>
    </location>
</feature>
<keyword evidence="2" id="KW-1003">Cell membrane</keyword>
<dbReference type="Proteomes" id="UP000598297">
    <property type="component" value="Unassembled WGS sequence"/>
</dbReference>
<dbReference type="Pfam" id="PF03631">
    <property type="entry name" value="Virul_fac_BrkB"/>
    <property type="match status" value="1"/>
</dbReference>
<proteinExistence type="predicted"/>
<feature type="transmembrane region" description="Helical" evidence="6">
    <location>
        <begin position="182"/>
        <end position="200"/>
    </location>
</feature>
<comment type="subcellular location">
    <subcellularLocation>
        <location evidence="1">Cell membrane</location>
        <topology evidence="1">Multi-pass membrane protein</topology>
    </subcellularLocation>
</comment>
<gene>
    <name evidence="7" type="ORF">GUY60_24090</name>
</gene>
<keyword evidence="3 6" id="KW-0812">Transmembrane</keyword>
<evidence type="ECO:0000256" key="3">
    <source>
        <dbReference type="ARBA" id="ARBA00022692"/>
    </source>
</evidence>
<evidence type="ECO:0000256" key="5">
    <source>
        <dbReference type="ARBA" id="ARBA00023136"/>
    </source>
</evidence>
<accession>A0A964XP51</accession>
<name>A0A964XP51_9ACTN</name>
<evidence type="ECO:0000313" key="8">
    <source>
        <dbReference type="Proteomes" id="UP000598297"/>
    </source>
</evidence>
<dbReference type="EMBL" id="JAAAHS010000219">
    <property type="protein sequence ID" value="NBE54442.1"/>
    <property type="molecule type" value="Genomic_DNA"/>
</dbReference>
<reference evidence="7" key="1">
    <citation type="submission" date="2020-01" db="EMBL/GenBank/DDBJ databases">
        <title>Whole-genome analyses of novel actinobacteria.</title>
        <authorList>
            <person name="Sahin N."/>
        </authorList>
    </citation>
    <scope>NUCLEOTIDE SEQUENCE</scope>
    <source>
        <strain evidence="7">YC537</strain>
    </source>
</reference>
<feature type="transmembrane region" description="Helical" evidence="6">
    <location>
        <begin position="257"/>
        <end position="278"/>
    </location>
</feature>
<protein>
    <submittedName>
        <fullName evidence="7">Ribonuclease BN</fullName>
    </submittedName>
</protein>
<evidence type="ECO:0000256" key="1">
    <source>
        <dbReference type="ARBA" id="ARBA00004651"/>
    </source>
</evidence>
<organism evidence="7 8">
    <name type="scientific">Streptomyces boluensis</name>
    <dbReference type="NCBI Taxonomy" id="1775135"/>
    <lineage>
        <taxon>Bacteria</taxon>
        <taxon>Bacillati</taxon>
        <taxon>Actinomycetota</taxon>
        <taxon>Actinomycetes</taxon>
        <taxon>Kitasatosporales</taxon>
        <taxon>Streptomycetaceae</taxon>
        <taxon>Streptomyces</taxon>
    </lineage>
</organism>
<feature type="transmembrane region" description="Helical" evidence="6">
    <location>
        <begin position="114"/>
        <end position="131"/>
    </location>
</feature>
<dbReference type="RefSeq" id="WP_161701247.1">
    <property type="nucleotide sequence ID" value="NZ_JAAAHS010000219.1"/>
</dbReference>
<keyword evidence="4 6" id="KW-1133">Transmembrane helix</keyword>
<dbReference type="AlphaFoldDB" id="A0A964XP51"/>
<evidence type="ECO:0000313" key="7">
    <source>
        <dbReference type="EMBL" id="NBE54442.1"/>
    </source>
</evidence>
<keyword evidence="5 6" id="KW-0472">Membrane</keyword>
<evidence type="ECO:0000256" key="6">
    <source>
        <dbReference type="SAM" id="Phobius"/>
    </source>
</evidence>
<dbReference type="OrthoDB" id="3853596at2"/>
<dbReference type="GO" id="GO:0005886">
    <property type="term" value="C:plasma membrane"/>
    <property type="evidence" value="ECO:0007669"/>
    <property type="project" value="UniProtKB-SubCell"/>
</dbReference>
<feature type="transmembrane region" description="Helical" evidence="6">
    <location>
        <begin position="212"/>
        <end position="237"/>
    </location>
</feature>
<keyword evidence="8" id="KW-1185">Reference proteome</keyword>
<evidence type="ECO:0000256" key="4">
    <source>
        <dbReference type="ARBA" id="ARBA00022989"/>
    </source>
</evidence>